<feature type="active site" evidence="8">
    <location>
        <position position="147"/>
    </location>
</feature>
<evidence type="ECO:0000256" key="7">
    <source>
        <dbReference type="ARBA" id="ARBA00022807"/>
    </source>
</evidence>
<proteinExistence type="inferred from homology"/>
<dbReference type="GO" id="GO:0005773">
    <property type="term" value="C:vacuole"/>
    <property type="evidence" value="ECO:0007669"/>
    <property type="project" value="GOC"/>
</dbReference>
<feature type="chain" id="PRO_5001729783" description="legumain" evidence="9">
    <location>
        <begin position="25"/>
        <end position="509"/>
    </location>
</feature>
<dbReference type="OMA" id="HRWITFI"/>
<evidence type="ECO:0000313" key="12">
    <source>
        <dbReference type="Proteomes" id="UP000039865"/>
    </source>
</evidence>
<dbReference type="PRINTS" id="PR00776">
    <property type="entry name" value="HEMOGLOBNASE"/>
</dbReference>
<dbReference type="Pfam" id="PF20985">
    <property type="entry name" value="Legum_prodom"/>
    <property type="match status" value="1"/>
</dbReference>
<dbReference type="EC" id="3.4.22.34" evidence="3"/>
<evidence type="ECO:0000256" key="4">
    <source>
        <dbReference type="ARBA" id="ARBA00022670"/>
    </source>
</evidence>
<dbReference type="PANTHER" id="PTHR12000">
    <property type="entry name" value="HEMOGLOBINASE FAMILY MEMBER"/>
    <property type="match status" value="1"/>
</dbReference>
<reference evidence="11 12" key="1">
    <citation type="submission" date="2014-06" db="EMBL/GenBank/DDBJ databases">
        <authorList>
            <person name="Swart Estienne"/>
        </authorList>
    </citation>
    <scope>NUCLEOTIDE SEQUENCE [LARGE SCALE GENOMIC DNA]</scope>
    <source>
        <strain evidence="11 12">130c</strain>
    </source>
</reference>
<evidence type="ECO:0000313" key="11">
    <source>
        <dbReference type="EMBL" id="CDW88179.1"/>
    </source>
</evidence>
<dbReference type="Proteomes" id="UP000039865">
    <property type="component" value="Unassembled WGS sequence"/>
</dbReference>
<dbReference type="PIRSF" id="PIRSF019663">
    <property type="entry name" value="Legumain"/>
    <property type="match status" value="1"/>
</dbReference>
<protein>
    <recommendedName>
        <fullName evidence="3">legumain</fullName>
        <ecNumber evidence="3">3.4.22.34</ecNumber>
    </recommendedName>
</protein>
<dbReference type="Pfam" id="PF01650">
    <property type="entry name" value="Peptidase_C13"/>
    <property type="match status" value="1"/>
</dbReference>
<feature type="domain" description="Legumain prodomain" evidence="10">
    <location>
        <begin position="404"/>
        <end position="485"/>
    </location>
</feature>
<dbReference type="OrthoDB" id="416370at2759"/>
<feature type="active site" description="Nucleophile" evidence="8">
    <location>
        <position position="188"/>
    </location>
</feature>
<evidence type="ECO:0000256" key="9">
    <source>
        <dbReference type="SAM" id="SignalP"/>
    </source>
</evidence>
<keyword evidence="7" id="KW-0788">Thiol protease</keyword>
<evidence type="ECO:0000256" key="6">
    <source>
        <dbReference type="ARBA" id="ARBA00022801"/>
    </source>
</evidence>
<dbReference type="InParanoid" id="A0A078B0U7"/>
<keyword evidence="6" id="KW-0378">Hydrolase</keyword>
<keyword evidence="12" id="KW-1185">Reference proteome</keyword>
<evidence type="ECO:0000256" key="3">
    <source>
        <dbReference type="ARBA" id="ARBA00012628"/>
    </source>
</evidence>
<sequence length="509" mass="59182">MISNFSLIFTLIGVITAPLSFVSCEKDHWAVLVAGSNGFWNYRHQADVCHAYQILRKNGMPEENIIVFAYDDIANNPQNIFPGQIFNKPDGKDVYEGCKIDYKGDDVILDNFVNVLKGDHEKMKGLGNGKVLNSTKDSKVFVYFTDHGATGILGFPQKYLYADDLISNLTYMHKQNMYSELVFYVEACESGSMFQGLLDPALNIYVMTASNAEESSWGTYCYPDDLKDGKHLGTCLGDLFSVNWMEDTDANDILKESLLTQFETVKNKTDQSHVMQYGELKFVDEPIGYFQGNFDPKTIKAILKEKDQNSPIDEIFRDVKIGHKEHKNKQGFWDSFVRSVKEFVFTQQPIYDYKVMNKGSYKSEQDQDDLKYRSSINSRDIKLHYLYTRIFLDNYESPIYQLDLNQELNNRMRVDYVFEHFKNRVNQDPQNKNDIIVPRQSVLPRNFDCLRQLVEAYEGQCGHQMDEYEMQYVRYFVQACEKTEMTEENKSQKIHELREKIIDTCKISF</sequence>
<keyword evidence="5 9" id="KW-0732">Signal</keyword>
<comment type="similarity">
    <text evidence="2">Belongs to the peptidase C13 family.</text>
</comment>
<dbReference type="EMBL" id="CCKQ01016309">
    <property type="protein sequence ID" value="CDW88179.1"/>
    <property type="molecule type" value="Genomic_DNA"/>
</dbReference>
<evidence type="ECO:0000256" key="8">
    <source>
        <dbReference type="PIRSR" id="PIRSR019663-1"/>
    </source>
</evidence>
<evidence type="ECO:0000259" key="10">
    <source>
        <dbReference type="Pfam" id="PF20985"/>
    </source>
</evidence>
<gene>
    <name evidence="11" type="primary">Contig11002.g11754</name>
    <name evidence="11" type="ORF">STYLEM_17297</name>
</gene>
<dbReference type="PANTHER" id="PTHR12000:SF42">
    <property type="entry name" value="LEGUMAIN"/>
    <property type="match status" value="1"/>
</dbReference>
<accession>A0A078B0U7</accession>
<feature type="signal peptide" evidence="9">
    <location>
        <begin position="1"/>
        <end position="24"/>
    </location>
</feature>
<dbReference type="InterPro" id="IPR046427">
    <property type="entry name" value="Legumain_prodom_sf"/>
</dbReference>
<dbReference type="FunFam" id="3.40.50.1460:FF:000006">
    <property type="entry name" value="Legumain"/>
    <property type="match status" value="1"/>
</dbReference>
<dbReference type="Gene3D" id="1.10.132.130">
    <property type="match status" value="1"/>
</dbReference>
<organism evidence="11 12">
    <name type="scientific">Stylonychia lemnae</name>
    <name type="common">Ciliate</name>
    <dbReference type="NCBI Taxonomy" id="5949"/>
    <lineage>
        <taxon>Eukaryota</taxon>
        <taxon>Sar</taxon>
        <taxon>Alveolata</taxon>
        <taxon>Ciliophora</taxon>
        <taxon>Intramacronucleata</taxon>
        <taxon>Spirotrichea</taxon>
        <taxon>Stichotrichia</taxon>
        <taxon>Sporadotrichida</taxon>
        <taxon>Oxytrichidae</taxon>
        <taxon>Stylonychinae</taxon>
        <taxon>Stylonychia</taxon>
    </lineage>
</organism>
<evidence type="ECO:0000256" key="5">
    <source>
        <dbReference type="ARBA" id="ARBA00022729"/>
    </source>
</evidence>
<dbReference type="AlphaFoldDB" id="A0A078B0U7"/>
<evidence type="ECO:0000256" key="1">
    <source>
        <dbReference type="ARBA" id="ARBA00000810"/>
    </source>
</evidence>
<evidence type="ECO:0000256" key="2">
    <source>
        <dbReference type="ARBA" id="ARBA00009941"/>
    </source>
</evidence>
<dbReference type="GO" id="GO:0051603">
    <property type="term" value="P:proteolysis involved in protein catabolic process"/>
    <property type="evidence" value="ECO:0007669"/>
    <property type="project" value="TreeGrafter"/>
</dbReference>
<dbReference type="InterPro" id="IPR001096">
    <property type="entry name" value="Peptidase_C13"/>
</dbReference>
<keyword evidence="4" id="KW-0645">Protease</keyword>
<comment type="catalytic activity">
    <reaction evidence="1">
        <text>Hydrolysis of proteins and small molecule substrates at -Asn-|-Xaa- bonds.</text>
        <dbReference type="EC" id="3.4.22.34"/>
    </reaction>
</comment>
<name>A0A078B0U7_STYLE</name>
<dbReference type="GO" id="GO:0006624">
    <property type="term" value="P:vacuolar protein processing"/>
    <property type="evidence" value="ECO:0007669"/>
    <property type="project" value="TreeGrafter"/>
</dbReference>
<dbReference type="InterPro" id="IPR048501">
    <property type="entry name" value="Legum_prodom"/>
</dbReference>
<dbReference type="Gene3D" id="3.40.50.1460">
    <property type="match status" value="1"/>
</dbReference>
<dbReference type="GO" id="GO:0004197">
    <property type="term" value="F:cysteine-type endopeptidase activity"/>
    <property type="evidence" value="ECO:0007669"/>
    <property type="project" value="UniProtKB-EC"/>
</dbReference>